<feature type="chain" id="PRO_5047260179" evidence="1">
    <location>
        <begin position="23"/>
        <end position="383"/>
    </location>
</feature>
<feature type="signal peptide" evidence="1">
    <location>
        <begin position="1"/>
        <end position="22"/>
    </location>
</feature>
<dbReference type="RefSeq" id="WP_332615766.1">
    <property type="nucleotide sequence ID" value="NZ_JAXGFP010000003.1"/>
</dbReference>
<dbReference type="EMBL" id="JAXGFP010000003">
    <property type="protein sequence ID" value="MEG3183599.1"/>
    <property type="molecule type" value="Genomic_DNA"/>
</dbReference>
<proteinExistence type="predicted"/>
<dbReference type="Gene3D" id="3.10.350.10">
    <property type="entry name" value="LysM domain"/>
    <property type="match status" value="1"/>
</dbReference>
<dbReference type="CDD" id="cd00118">
    <property type="entry name" value="LysM"/>
    <property type="match status" value="1"/>
</dbReference>
<dbReference type="PROSITE" id="PS51782">
    <property type="entry name" value="LYSM"/>
    <property type="match status" value="1"/>
</dbReference>
<dbReference type="Proteomes" id="UP001355056">
    <property type="component" value="Unassembled WGS sequence"/>
</dbReference>
<dbReference type="InterPro" id="IPR018392">
    <property type="entry name" value="LysM"/>
</dbReference>
<organism evidence="3 4">
    <name type="scientific">Novilysobacter erysipheiresistens</name>
    <dbReference type="NCBI Taxonomy" id="1749332"/>
    <lineage>
        <taxon>Bacteria</taxon>
        <taxon>Pseudomonadati</taxon>
        <taxon>Pseudomonadota</taxon>
        <taxon>Gammaproteobacteria</taxon>
        <taxon>Lysobacterales</taxon>
        <taxon>Lysobacteraceae</taxon>
        <taxon>Novilysobacter</taxon>
    </lineage>
</organism>
<dbReference type="Pfam" id="PF01476">
    <property type="entry name" value="LysM"/>
    <property type="match status" value="1"/>
</dbReference>
<reference evidence="3 4" key="1">
    <citation type="journal article" date="2016" name="Int. J. Syst. Evol. Microbiol.">
        <title>Lysobacter erysipheiresistens sp. nov., an antagonist of powdery mildew, isolated from tobacco-cultivated soil.</title>
        <authorList>
            <person name="Xie B."/>
            <person name="Li T."/>
            <person name="Lin X."/>
            <person name="Wang C.J."/>
            <person name="Chen Y.J."/>
            <person name="Liu W.J."/>
            <person name="Zhao Z.W."/>
        </authorList>
    </citation>
    <scope>NUCLEOTIDE SEQUENCE [LARGE SCALE GENOMIC DNA]</scope>
    <source>
        <strain evidence="3 4">RS-LYSO-3</strain>
    </source>
</reference>
<sequence>MQKPIRAVMTAALLTIATYAMAAEVRGDHPDTYVVQKGDTLWDIAGRFLEKPWLWPEIWQANPQVANPHLIYPGDVLSLAYLDRVTVAEGPREVAPVTGVPLSEVEPFLKDLRVVDQFEQLPYVVSLETERLRASKGQVAYIEGLENAQPGQRYQVVRPTQRYTRLDRDSACCDIFHKDDLDFRGKRTVDFEQFWTNATVSDDGHELLGYELMQQNTGTVTRGEVGDIEVTTLLLDDSGREVRVGDRLIPVEAQPYDLQFFPHPPKQQLDYGRARIMAVADMLTTGGPRDVVAISVGARDGVDNGTVFSSWQVGNAVVDRVENGPWDRSEDTFGRNAKVRLPDEFAGHLMVFRTFDKVSYALVMDAIKPVQVGHELKHPDAPY</sequence>
<protein>
    <submittedName>
        <fullName evidence="3">LysM domain-containing protein</fullName>
    </submittedName>
</protein>
<gene>
    <name evidence="3" type="ORF">SNE34_06215</name>
</gene>
<evidence type="ECO:0000256" key="1">
    <source>
        <dbReference type="SAM" id="SignalP"/>
    </source>
</evidence>
<dbReference type="PANTHER" id="PTHR34700">
    <property type="entry name" value="POTASSIUM BINDING PROTEIN KBP"/>
    <property type="match status" value="1"/>
</dbReference>
<keyword evidence="1" id="KW-0732">Signal</keyword>
<evidence type="ECO:0000313" key="4">
    <source>
        <dbReference type="Proteomes" id="UP001355056"/>
    </source>
</evidence>
<name>A0ABU7YXB7_9GAMM</name>
<evidence type="ECO:0000313" key="3">
    <source>
        <dbReference type="EMBL" id="MEG3183599.1"/>
    </source>
</evidence>
<dbReference type="PANTHER" id="PTHR34700:SF4">
    <property type="entry name" value="PHAGE-LIKE ELEMENT PBSX PROTEIN XKDP"/>
    <property type="match status" value="1"/>
</dbReference>
<dbReference type="SMART" id="SM00257">
    <property type="entry name" value="LysM"/>
    <property type="match status" value="1"/>
</dbReference>
<dbReference type="InterPro" id="IPR052196">
    <property type="entry name" value="Bact_Kbp"/>
</dbReference>
<dbReference type="InterPro" id="IPR036779">
    <property type="entry name" value="LysM_dom_sf"/>
</dbReference>
<keyword evidence="4" id="KW-1185">Reference proteome</keyword>
<dbReference type="SUPFAM" id="SSF54106">
    <property type="entry name" value="LysM domain"/>
    <property type="match status" value="1"/>
</dbReference>
<comment type="caution">
    <text evidence="3">The sequence shown here is derived from an EMBL/GenBank/DDBJ whole genome shotgun (WGS) entry which is preliminary data.</text>
</comment>
<accession>A0ABU7YXB7</accession>
<feature type="domain" description="LysM" evidence="2">
    <location>
        <begin position="31"/>
        <end position="79"/>
    </location>
</feature>
<evidence type="ECO:0000259" key="2">
    <source>
        <dbReference type="PROSITE" id="PS51782"/>
    </source>
</evidence>